<evidence type="ECO:0000256" key="19">
    <source>
        <dbReference type="ARBA" id="ARBA00032946"/>
    </source>
</evidence>
<proteinExistence type="inferred from homology"/>
<dbReference type="GO" id="GO:0008380">
    <property type="term" value="P:RNA splicing"/>
    <property type="evidence" value="ECO:0007669"/>
    <property type="project" value="UniProtKB-KW"/>
</dbReference>
<dbReference type="OrthoDB" id="10264956at2759"/>
<dbReference type="PANTHER" id="PTHR12978:SF0">
    <property type="entry name" value="M7GPPPX DIPHOSPHATASE"/>
    <property type="match status" value="1"/>
</dbReference>
<dbReference type="Pfam" id="PF11969">
    <property type="entry name" value="DcpS_C"/>
    <property type="match status" value="1"/>
</dbReference>
<dbReference type="EC" id="3.6.1.59" evidence="5"/>
<dbReference type="GO" id="GO:0005634">
    <property type="term" value="C:nucleus"/>
    <property type="evidence" value="ECO:0007669"/>
    <property type="project" value="UniProtKB-SubCell"/>
</dbReference>
<evidence type="ECO:0000256" key="6">
    <source>
        <dbReference type="ARBA" id="ARBA00015636"/>
    </source>
</evidence>
<evidence type="ECO:0000256" key="2">
    <source>
        <dbReference type="ARBA" id="ARBA00004496"/>
    </source>
</evidence>
<keyword evidence="11" id="KW-0007">Acetylation</keyword>
<keyword evidence="22" id="KW-1185">Reference proteome</keyword>
<evidence type="ECO:0000256" key="17">
    <source>
        <dbReference type="ARBA" id="ARBA00030789"/>
    </source>
</evidence>
<dbReference type="FunFam" id="3.30.428.10:FF:000006">
    <property type="entry name" value="m7GpppX diphosphatase"/>
    <property type="match status" value="1"/>
</dbReference>
<name>A0A8S3WH27_PARAO</name>
<evidence type="ECO:0000256" key="8">
    <source>
        <dbReference type="ARBA" id="ARBA00022553"/>
    </source>
</evidence>
<evidence type="ECO:0000256" key="13">
    <source>
        <dbReference type="ARBA" id="ARBA00023242"/>
    </source>
</evidence>
<comment type="caution">
    <text evidence="21">The sequence shown here is derived from an EMBL/GenBank/DDBJ whole genome shotgun (WGS) entry which is preliminary data.</text>
</comment>
<evidence type="ECO:0000256" key="4">
    <source>
        <dbReference type="ARBA" id="ARBA00011140"/>
    </source>
</evidence>
<evidence type="ECO:0000313" key="22">
    <source>
        <dbReference type="Proteomes" id="UP000691718"/>
    </source>
</evidence>
<dbReference type="GO" id="GO:0000932">
    <property type="term" value="C:P-body"/>
    <property type="evidence" value="ECO:0007669"/>
    <property type="project" value="TreeGrafter"/>
</dbReference>
<comment type="catalytic activity">
    <reaction evidence="20">
        <text>a 5'-end (N(7)-methyl 5'-triphosphoguanosine)-ribonucleoside in mRNA + H2O = N(7)-methyl-GMP + a 5'-end diphospho-ribonucleoside in mRNA + 2 H(+)</text>
        <dbReference type="Rhea" id="RHEA:65388"/>
        <dbReference type="Rhea" id="RHEA-COMP:17165"/>
        <dbReference type="Rhea" id="RHEA-COMP:17167"/>
        <dbReference type="ChEBI" id="CHEBI:15377"/>
        <dbReference type="ChEBI" id="CHEBI:15378"/>
        <dbReference type="ChEBI" id="CHEBI:58285"/>
        <dbReference type="ChEBI" id="CHEBI:156461"/>
        <dbReference type="ChEBI" id="CHEBI:167616"/>
        <dbReference type="EC" id="3.6.1.59"/>
    </reaction>
</comment>
<comment type="subunit">
    <text evidence="4">Homodimer. Associates with components of the exosome multienzyme ribonuclease complex, such as EXOSC3 and EXOSC4. Interacts with NDOR1.</text>
</comment>
<evidence type="ECO:0000256" key="11">
    <source>
        <dbReference type="ARBA" id="ARBA00022990"/>
    </source>
</evidence>
<sequence>MSDANSENDVLEPPCSKKIKIDEQNENGVSDSQLELKDFIPVKILNNNTNRKTVCVQGTFKDKSGVALVLLEKNAFKEEELDDKGYFAVDTKLRTFFQNDIYGNFECFPRPEINGVKTTIIYPATEKHIAKFSQQEVHIILETPELYNKLTLPHIEKEQFNLQWVYNILEGKSEQDRIVHDNKCEKEGFVLVPDLKWDGLAKETLYLLAIVRQRGIKSLRDLNESHLPLLKRVRDEGKKTIFSKYNVPGSQLRVYLHYQPSFYHLHIHFTYLRHEAPGIYAEKSHLLDTVIDNIEIMGSYYQKATLPFTIREMDSLFNVYETNGHVERIKPNIELIDNDSLKRSDSLSSIESLSDSYSEDESDDSSVIPIDEFCHIIPNSMSCLKIDKNTITFRILTEPKNGGNFYAEFLPADNLGNCPKTNSLKINLKPECDIKIICANCSNVISKDCIKFDRILELPTTNLDMSEWFCHGHGHGNSSQLVVLKSNKNDFLYRLTYFVVNNNMLSEKSNKFNGKRDVYHCNRCLAWLGLKNKDTVKLFNSEVKMQQDNIDSHIFLHNTQNAYDQIIRDFIYTIECMTKESNLGLQYSVMCKIVLECSISSTDKQYLLIWIMDKELQVLRNSEERIESDKMILQSSFLTKILYKIELVLNEEVETWLSDPTVVSTDISRSMFCRGVEHLQLMSQKVPEAFRSANGYSISYLKV</sequence>
<evidence type="ECO:0000256" key="10">
    <source>
        <dbReference type="ARBA" id="ARBA00022801"/>
    </source>
</evidence>
<dbReference type="Pfam" id="PF09814">
    <property type="entry name" value="HECT_2"/>
    <property type="match status" value="1"/>
</dbReference>
<keyword evidence="12" id="KW-0508">mRNA splicing</keyword>
<evidence type="ECO:0000256" key="3">
    <source>
        <dbReference type="ARBA" id="ARBA00010208"/>
    </source>
</evidence>
<evidence type="ECO:0000313" key="21">
    <source>
        <dbReference type="EMBL" id="CAG4960726.1"/>
    </source>
</evidence>
<evidence type="ECO:0000256" key="14">
    <source>
        <dbReference type="ARBA" id="ARBA00029885"/>
    </source>
</evidence>
<dbReference type="AlphaFoldDB" id="A0A8S3WH27"/>
<dbReference type="Proteomes" id="UP000691718">
    <property type="component" value="Unassembled WGS sequence"/>
</dbReference>
<dbReference type="GO" id="GO:0140932">
    <property type="term" value="F:5'-(N(7)-methyl 5'-triphosphoguanosine)-[mRNA] diphosphatase activity"/>
    <property type="evidence" value="ECO:0007669"/>
    <property type="project" value="UniProtKB-EC"/>
</dbReference>
<keyword evidence="7" id="KW-0963">Cytoplasm</keyword>
<dbReference type="InterPro" id="IPR019193">
    <property type="entry name" value="UBQ-conj_enz_E2-bd_prot"/>
</dbReference>
<protein>
    <recommendedName>
        <fullName evidence="6">m7GpppX diphosphatase</fullName>
        <ecNumber evidence="5">3.6.1.59</ecNumber>
    </recommendedName>
    <alternativeName>
        <fullName evidence="19">DCS-1</fullName>
    </alternativeName>
    <alternativeName>
        <fullName evidence="16">Decapping scavenger enzyme</fullName>
    </alternativeName>
    <alternativeName>
        <fullName evidence="17">Hint-related 7meGMP-directed hydrolase</fullName>
    </alternativeName>
    <alternativeName>
        <fullName evidence="15">Histidine triad nucleotide-binding protein 5</fullName>
    </alternativeName>
    <alternativeName>
        <fullName evidence="18">Histidine triad protein member 5</fullName>
    </alternativeName>
    <alternativeName>
        <fullName evidence="14">Scavenger mRNA-decapping enzyme DcpS</fullName>
    </alternativeName>
</protein>
<accession>A0A8S3WH27</accession>
<keyword evidence="10" id="KW-0378">Hydrolase</keyword>
<dbReference type="Pfam" id="PF05652">
    <property type="entry name" value="DcpS"/>
    <property type="match status" value="1"/>
</dbReference>
<dbReference type="InterPro" id="IPR008594">
    <property type="entry name" value="DcpS/DCS2"/>
</dbReference>
<evidence type="ECO:0000256" key="20">
    <source>
        <dbReference type="ARBA" id="ARBA00048222"/>
    </source>
</evidence>
<evidence type="ECO:0000256" key="12">
    <source>
        <dbReference type="ARBA" id="ARBA00023187"/>
    </source>
</evidence>
<evidence type="ECO:0000256" key="18">
    <source>
        <dbReference type="ARBA" id="ARBA00030830"/>
    </source>
</evidence>
<dbReference type="PANTHER" id="PTHR12978">
    <property type="entry name" value="HISTIDINE TRIAD HIT PROTEIN MEMBER"/>
    <property type="match status" value="1"/>
</dbReference>
<evidence type="ECO:0000256" key="9">
    <source>
        <dbReference type="ARBA" id="ARBA00022664"/>
    </source>
</evidence>
<keyword evidence="13" id="KW-0539">Nucleus</keyword>
<organism evidence="21 22">
    <name type="scientific">Parnassius apollo</name>
    <name type="common">Apollo butterfly</name>
    <name type="synonym">Papilio apollo</name>
    <dbReference type="NCBI Taxonomy" id="110799"/>
    <lineage>
        <taxon>Eukaryota</taxon>
        <taxon>Metazoa</taxon>
        <taxon>Ecdysozoa</taxon>
        <taxon>Arthropoda</taxon>
        <taxon>Hexapoda</taxon>
        <taxon>Insecta</taxon>
        <taxon>Pterygota</taxon>
        <taxon>Neoptera</taxon>
        <taxon>Endopterygota</taxon>
        <taxon>Lepidoptera</taxon>
        <taxon>Glossata</taxon>
        <taxon>Ditrysia</taxon>
        <taxon>Papilionoidea</taxon>
        <taxon>Papilionidae</taxon>
        <taxon>Parnassiinae</taxon>
        <taxon>Parnassini</taxon>
        <taxon>Parnassius</taxon>
        <taxon>Parnassius</taxon>
    </lineage>
</organism>
<evidence type="ECO:0000256" key="15">
    <source>
        <dbReference type="ARBA" id="ARBA00030042"/>
    </source>
</evidence>
<evidence type="ECO:0000256" key="7">
    <source>
        <dbReference type="ARBA" id="ARBA00022490"/>
    </source>
</evidence>
<keyword evidence="8" id="KW-0597">Phosphoprotein</keyword>
<comment type="similarity">
    <text evidence="3">Belongs to the HIT family.</text>
</comment>
<keyword evidence="9" id="KW-0507">mRNA processing</keyword>
<dbReference type="GO" id="GO:0000290">
    <property type="term" value="P:deadenylation-dependent decapping of nuclear-transcribed mRNA"/>
    <property type="evidence" value="ECO:0007669"/>
    <property type="project" value="InterPro"/>
</dbReference>
<dbReference type="GO" id="GO:0000340">
    <property type="term" value="F:RNA 7-methylguanosine cap binding"/>
    <property type="evidence" value="ECO:0007669"/>
    <property type="project" value="TreeGrafter"/>
</dbReference>
<gene>
    <name evidence="21" type="ORF">PAPOLLO_LOCUS6408</name>
</gene>
<dbReference type="GO" id="GO:0006397">
    <property type="term" value="P:mRNA processing"/>
    <property type="evidence" value="ECO:0007669"/>
    <property type="project" value="UniProtKB-KW"/>
</dbReference>
<dbReference type="EMBL" id="CAJQZP010000419">
    <property type="protein sequence ID" value="CAG4960726.1"/>
    <property type="molecule type" value="Genomic_DNA"/>
</dbReference>
<evidence type="ECO:0000256" key="1">
    <source>
        <dbReference type="ARBA" id="ARBA00004123"/>
    </source>
</evidence>
<dbReference type="FunFam" id="3.30.200.40:FF:000001">
    <property type="entry name" value="m7GpppX diphosphatase"/>
    <property type="match status" value="1"/>
</dbReference>
<evidence type="ECO:0000256" key="16">
    <source>
        <dbReference type="ARBA" id="ARBA00030609"/>
    </source>
</evidence>
<reference evidence="21" key="1">
    <citation type="submission" date="2021-04" db="EMBL/GenBank/DDBJ databases">
        <authorList>
            <person name="Tunstrom K."/>
        </authorList>
    </citation>
    <scope>NUCLEOTIDE SEQUENCE</scope>
</reference>
<evidence type="ECO:0000256" key="5">
    <source>
        <dbReference type="ARBA" id="ARBA00012520"/>
    </source>
</evidence>
<comment type="subcellular location">
    <subcellularLocation>
        <location evidence="2">Cytoplasm</location>
    </subcellularLocation>
    <subcellularLocation>
        <location evidence="1">Nucleus</location>
    </subcellularLocation>
</comment>